<feature type="binding site" evidence="13">
    <location>
        <position position="357"/>
    </location>
    <ligand>
        <name>substrate</name>
    </ligand>
</feature>
<feature type="domain" description="Fumarylacetoacetase-like C-terminal" evidence="16">
    <location>
        <begin position="133"/>
        <end position="418"/>
    </location>
</feature>
<keyword evidence="7 18" id="KW-0378">Hydrolase</keyword>
<evidence type="ECO:0000256" key="8">
    <source>
        <dbReference type="ARBA" id="ARBA00022837"/>
    </source>
</evidence>
<dbReference type="Gene3D" id="3.90.850.10">
    <property type="entry name" value="Fumarylacetoacetase-like, C-terminal domain"/>
    <property type="match status" value="1"/>
</dbReference>
<keyword evidence="8 14" id="KW-0106">Calcium</keyword>
<dbReference type="Gene3D" id="2.30.30.230">
    <property type="entry name" value="Fumarylacetoacetase, N-terminal domain"/>
    <property type="match status" value="1"/>
</dbReference>
<evidence type="ECO:0000256" key="9">
    <source>
        <dbReference type="ARBA" id="ARBA00022842"/>
    </source>
</evidence>
<feature type="binding site" evidence="14">
    <location>
        <position position="261"/>
    </location>
    <ligand>
        <name>Mg(2+)</name>
        <dbReference type="ChEBI" id="CHEBI:18420"/>
    </ligand>
</feature>
<evidence type="ECO:0000256" key="2">
    <source>
        <dbReference type="ARBA" id="ARBA00001946"/>
    </source>
</evidence>
<name>S2DIR5_INDAL</name>
<feature type="binding site" evidence="14">
    <location>
        <position position="209"/>
    </location>
    <ligand>
        <name>Ca(2+)</name>
        <dbReference type="ChEBI" id="CHEBI:29108"/>
    </ligand>
</feature>
<evidence type="ECO:0000256" key="13">
    <source>
        <dbReference type="PIRSR" id="PIRSR605959-2"/>
    </source>
</evidence>
<comment type="caution">
    <text evidence="18">The sequence shown here is derived from an EMBL/GenBank/DDBJ whole genome shotgun (WGS) entry which is preliminary data.</text>
</comment>
<sequence>MTKPEISPLNSWVQVPKDSDFTIYNLPFGVFQNKRLSPRTGVAIGDKIVDLAVLHDEGFFSDLTQLPNDIFLRDSLNEFISLGKPVTRRVREIVQELLKEDNEMLRDHQIRGKAMVNRKEAEMLMPVKVGDYTDFYSSMEHATNVGTMFRDPDNALLPNWKHIPVGYHGRASSIIPSGVPIHRPKGQYKDPNMEKPEFGPSRRLDFELELAFITGRQTKMGDSISTDEAEDFIFGFVLFNDWSARDIQAWEYVPLGPFLGKNFASSISPWIVTLEALEHFRLQGPSQDPEVLPYLKCEKAHAFDINLEVYIQPGSKSSTKVCSSNFKYMYWNIAQQLAHHTVNGCNINVGDMYASGTISGPTEDSYGSMLELAWKGTKPIKLEDGSERKFIEDGDTVVMRGFCKKDGIRVGFGEVSTKVLPSK</sequence>
<evidence type="ECO:0000259" key="17">
    <source>
        <dbReference type="Pfam" id="PF09298"/>
    </source>
</evidence>
<feature type="compositionally biased region" description="Basic and acidic residues" evidence="15">
    <location>
        <begin position="187"/>
        <end position="198"/>
    </location>
</feature>
<dbReference type="InterPro" id="IPR015377">
    <property type="entry name" value="Fumarylacetoacetase_N"/>
</dbReference>
<dbReference type="GO" id="GO:1902000">
    <property type="term" value="P:homogentisate catabolic process"/>
    <property type="evidence" value="ECO:0007669"/>
    <property type="project" value="TreeGrafter"/>
</dbReference>
<keyword evidence="10" id="KW-0828">Tyrosine catabolism</keyword>
<evidence type="ECO:0000313" key="19">
    <source>
        <dbReference type="Proteomes" id="UP000006073"/>
    </source>
</evidence>
<evidence type="ECO:0000256" key="7">
    <source>
        <dbReference type="ARBA" id="ARBA00022801"/>
    </source>
</evidence>
<comment type="pathway">
    <text evidence="3">Amino-acid degradation; L-phenylalanine degradation; acetoacetate and fumarate from L-phenylalanine: step 6/6.</text>
</comment>
<evidence type="ECO:0000259" key="16">
    <source>
        <dbReference type="Pfam" id="PF01557"/>
    </source>
</evidence>
<evidence type="ECO:0000256" key="3">
    <source>
        <dbReference type="ARBA" id="ARBA00004782"/>
    </source>
</evidence>
<evidence type="ECO:0000256" key="14">
    <source>
        <dbReference type="PIRSR" id="PIRSR605959-3"/>
    </source>
</evidence>
<reference evidence="18 19" key="1">
    <citation type="journal article" date="2013" name="Genome Announc.">
        <title>Draft Genome Sequence of Indibacter alkaliphilus Strain LW1T, Isolated from Lonar Lake, a Haloalkaline Lake in the Buldana District of Maharashtra, India.</title>
        <authorList>
            <person name="Singh A."/>
            <person name="Kumar Jangir P."/>
            <person name="Sharma R."/>
            <person name="Singh A."/>
            <person name="Kumar Pinnaka A."/>
            <person name="Shivaji S."/>
        </authorList>
    </citation>
    <scope>NUCLEOTIDE SEQUENCE [LARGE SCALE GENOMIC DNA]</scope>
    <source>
        <strain evidence="19">CCUG 57479 / KCTC 22604 / LW1</strain>
    </source>
</reference>
<dbReference type="GO" id="GO:0004334">
    <property type="term" value="F:fumarylacetoacetase activity"/>
    <property type="evidence" value="ECO:0007669"/>
    <property type="project" value="UniProtKB-EC"/>
</dbReference>
<dbReference type="GO" id="GO:0006559">
    <property type="term" value="P:L-phenylalanine catabolic process"/>
    <property type="evidence" value="ECO:0007669"/>
    <property type="project" value="UniProtKB-UniPathway"/>
</dbReference>
<accession>S2DIR5</accession>
<dbReference type="EC" id="3.7.1.2" evidence="5"/>
<evidence type="ECO:0000256" key="4">
    <source>
        <dbReference type="ARBA" id="ARBA00010211"/>
    </source>
</evidence>
<dbReference type="Pfam" id="PF01557">
    <property type="entry name" value="FAA_hydrolase"/>
    <property type="match status" value="1"/>
</dbReference>
<keyword evidence="19" id="KW-1185">Reference proteome</keyword>
<proteinExistence type="inferred from homology"/>
<dbReference type="PANTHER" id="PTHR43069:SF2">
    <property type="entry name" value="FUMARYLACETOACETASE"/>
    <property type="match status" value="1"/>
</dbReference>
<dbReference type="Proteomes" id="UP000006073">
    <property type="component" value="Unassembled WGS sequence"/>
</dbReference>
<keyword evidence="9 14" id="KW-0460">Magnesium</keyword>
<feature type="region of interest" description="Disordered" evidence="15">
    <location>
        <begin position="179"/>
        <end position="198"/>
    </location>
</feature>
<organism evidence="18 19">
    <name type="scientific">Indibacter alkaliphilus (strain CCUG 57479 / KCTC 22604 / LW1)</name>
    <dbReference type="NCBI Taxonomy" id="1189612"/>
    <lineage>
        <taxon>Bacteria</taxon>
        <taxon>Pseudomonadati</taxon>
        <taxon>Bacteroidota</taxon>
        <taxon>Cytophagia</taxon>
        <taxon>Cytophagales</taxon>
        <taxon>Cyclobacteriaceae</taxon>
    </lineage>
</organism>
<feature type="binding site" evidence="14">
    <location>
        <position position="207"/>
    </location>
    <ligand>
        <name>Ca(2+)</name>
        <dbReference type="ChEBI" id="CHEBI:29108"/>
    </ligand>
</feature>
<feature type="binding site" evidence="13">
    <location>
        <position position="252"/>
    </location>
    <ligand>
        <name>substrate</name>
    </ligand>
</feature>
<dbReference type="GO" id="GO:0006572">
    <property type="term" value="P:L-tyrosine catabolic process"/>
    <property type="evidence" value="ECO:0007669"/>
    <property type="project" value="UniProtKB-KW"/>
</dbReference>
<gene>
    <name evidence="18" type="ORF">A33Q_1993</name>
</gene>
<dbReference type="FunFam" id="3.90.850.10:FF:000004">
    <property type="entry name" value="Fumarylacetoacetase"/>
    <property type="match status" value="1"/>
</dbReference>
<feature type="binding site" evidence="13">
    <location>
        <position position="150"/>
    </location>
    <ligand>
        <name>substrate</name>
    </ligand>
</feature>
<dbReference type="AlphaFoldDB" id="S2DIR5"/>
<dbReference type="GO" id="GO:0046872">
    <property type="term" value="F:metal ion binding"/>
    <property type="evidence" value="ECO:0007669"/>
    <property type="project" value="UniProtKB-KW"/>
</dbReference>
<dbReference type="NCBIfam" id="TIGR01266">
    <property type="entry name" value="fum_ac_acetase"/>
    <property type="match status" value="1"/>
</dbReference>
<dbReference type="SUPFAM" id="SSF63433">
    <property type="entry name" value="Fumarylacetoacetate hydrolase, FAH, N-terminal domain"/>
    <property type="match status" value="1"/>
</dbReference>
<dbReference type="EMBL" id="ALWO02000031">
    <property type="protein sequence ID" value="EOZ97075.1"/>
    <property type="molecule type" value="Genomic_DNA"/>
</dbReference>
<dbReference type="InterPro" id="IPR036663">
    <property type="entry name" value="Fumarylacetoacetase_C_sf"/>
</dbReference>
<dbReference type="InterPro" id="IPR036462">
    <property type="entry name" value="Fumarylacetoacetase_N_sf"/>
</dbReference>
<dbReference type="InterPro" id="IPR011234">
    <property type="entry name" value="Fumarylacetoacetase-like_C"/>
</dbReference>
<evidence type="ECO:0000313" key="18">
    <source>
        <dbReference type="EMBL" id="EOZ97075.1"/>
    </source>
</evidence>
<dbReference type="RefSeq" id="WP_009034594.1">
    <property type="nucleotide sequence ID" value="NZ_ALWO02000031.1"/>
</dbReference>
<dbReference type="UniPathway" id="UPA00139">
    <property type="reaction ID" value="UER00341"/>
</dbReference>
<dbReference type="STRING" id="1189612.A33Q_1993"/>
<feature type="binding site" evidence="14">
    <location>
        <position position="265"/>
    </location>
    <ligand>
        <name>Mg(2+)</name>
        <dbReference type="ChEBI" id="CHEBI:18420"/>
    </ligand>
</feature>
<comment type="cofactor">
    <cofactor evidence="1 14">
        <name>Ca(2+)</name>
        <dbReference type="ChEBI" id="CHEBI:29108"/>
    </cofactor>
</comment>
<dbReference type="InterPro" id="IPR005959">
    <property type="entry name" value="Fumarylacetoacetase"/>
</dbReference>
<dbReference type="eggNOG" id="COG0179">
    <property type="taxonomic scope" value="Bacteria"/>
</dbReference>
<comment type="similarity">
    <text evidence="4">Belongs to the FAH family.</text>
</comment>
<feature type="binding site" evidence="13">
    <location>
        <position position="136"/>
    </location>
    <ligand>
        <name>substrate</name>
    </ligand>
</feature>
<feature type="active site" description="Proton acceptor" evidence="12">
    <location>
        <position position="141"/>
    </location>
</feature>
<keyword evidence="6 14" id="KW-0479">Metal-binding</keyword>
<comment type="cofactor">
    <cofactor evidence="2 14">
        <name>Mg(2+)</name>
        <dbReference type="ChEBI" id="CHEBI:18420"/>
    </cofactor>
</comment>
<feature type="binding site" evidence="14">
    <location>
        <position position="134"/>
    </location>
    <ligand>
        <name>Ca(2+)</name>
        <dbReference type="ChEBI" id="CHEBI:29108"/>
    </ligand>
</feature>
<evidence type="ECO:0000256" key="5">
    <source>
        <dbReference type="ARBA" id="ARBA00012094"/>
    </source>
</evidence>
<protein>
    <recommendedName>
        <fullName evidence="5">fumarylacetoacetase</fullName>
        <ecNumber evidence="5">3.7.1.2</ecNumber>
    </recommendedName>
</protein>
<feature type="binding site" evidence="14">
    <location>
        <position position="241"/>
    </location>
    <ligand>
        <name>Mg(2+)</name>
        <dbReference type="ChEBI" id="CHEBI:18420"/>
    </ligand>
</feature>
<dbReference type="OrthoDB" id="3766879at2"/>
<dbReference type="PANTHER" id="PTHR43069">
    <property type="entry name" value="FUMARYLACETOACETASE"/>
    <property type="match status" value="1"/>
</dbReference>
<evidence type="ECO:0000256" key="10">
    <source>
        <dbReference type="ARBA" id="ARBA00022878"/>
    </source>
</evidence>
<evidence type="ECO:0000256" key="15">
    <source>
        <dbReference type="SAM" id="MobiDB-lite"/>
    </source>
</evidence>
<evidence type="ECO:0000256" key="1">
    <source>
        <dbReference type="ARBA" id="ARBA00001913"/>
    </source>
</evidence>
<feature type="domain" description="Fumarylacetoacetase N-terminal" evidence="17">
    <location>
        <begin position="25"/>
        <end position="126"/>
    </location>
</feature>
<dbReference type="SUPFAM" id="SSF56529">
    <property type="entry name" value="FAH"/>
    <property type="match status" value="1"/>
</dbReference>
<evidence type="ECO:0000256" key="6">
    <source>
        <dbReference type="ARBA" id="ARBA00022723"/>
    </source>
</evidence>
<feature type="binding site" evidence="14">
    <location>
        <position position="241"/>
    </location>
    <ligand>
        <name>Ca(2+)</name>
        <dbReference type="ChEBI" id="CHEBI:29108"/>
    </ligand>
</feature>
<feature type="binding site" evidence="13">
    <location>
        <position position="248"/>
    </location>
    <ligand>
        <name>substrate</name>
    </ligand>
</feature>
<evidence type="ECO:0000256" key="12">
    <source>
        <dbReference type="PIRSR" id="PIRSR605959-1"/>
    </source>
</evidence>
<dbReference type="Pfam" id="PF09298">
    <property type="entry name" value="FAA_hydrolase_N"/>
    <property type="match status" value="1"/>
</dbReference>
<evidence type="ECO:0000256" key="11">
    <source>
        <dbReference type="ARBA" id="ARBA00023232"/>
    </source>
</evidence>
<keyword evidence="11" id="KW-0585">Phenylalanine catabolism</keyword>